<keyword evidence="1" id="KW-0812">Transmembrane</keyword>
<evidence type="ECO:0000313" key="2">
    <source>
        <dbReference type="EMBL" id="AGI67323.1"/>
    </source>
</evidence>
<organism evidence="2 3">
    <name type="scientific">Octadecabacter antarcticus 307</name>
    <dbReference type="NCBI Taxonomy" id="391626"/>
    <lineage>
        <taxon>Bacteria</taxon>
        <taxon>Pseudomonadati</taxon>
        <taxon>Pseudomonadota</taxon>
        <taxon>Alphaproteobacteria</taxon>
        <taxon>Rhodobacterales</taxon>
        <taxon>Roseobacteraceae</taxon>
        <taxon>Octadecabacter</taxon>
    </lineage>
</organism>
<accession>M9R6D1</accession>
<feature type="transmembrane region" description="Helical" evidence="1">
    <location>
        <begin position="12"/>
        <end position="35"/>
    </location>
</feature>
<dbReference type="AlphaFoldDB" id="M9R6D1"/>
<sequence>MGVEQGVSAFLFTLFALAAVQGISWLVCGGFGRLWRGGIRHLRRMVLAISTCRPHPRMRLRFTKSISTFFRSRIETAYCLILAPLMHVNMHRWAVGVAGNLTCVFVFVAGDLANIGIRAAFGFGWAGLTDQFRPTIFCPARRGWASTGIGIVAAELLERLTFWADVLVALRVPLKISAAQGAIGAASLIPSRACEPAHPRQ</sequence>
<keyword evidence="1" id="KW-0472">Membrane</keyword>
<dbReference type="EMBL" id="CP003740">
    <property type="protein sequence ID" value="AGI67323.1"/>
    <property type="molecule type" value="Genomic_DNA"/>
</dbReference>
<name>M9R6D1_9RHOB</name>
<keyword evidence="3" id="KW-1185">Reference proteome</keyword>
<protein>
    <submittedName>
        <fullName evidence="2">Uncharacterized protein</fullName>
    </submittedName>
</protein>
<reference evidence="2 3" key="1">
    <citation type="journal article" date="2013" name="PLoS ONE">
        <title>Poles Apart: Arctic and Antarctic Octadecabacter strains Share High Genome Plasticity and a New Type of Xanthorhodopsin.</title>
        <authorList>
            <person name="Vollmers J."/>
            <person name="Voget S."/>
            <person name="Dietrich S."/>
            <person name="Gollnow K."/>
            <person name="Smits M."/>
            <person name="Meyer K."/>
            <person name="Brinkhoff T."/>
            <person name="Simon M."/>
            <person name="Daniel R."/>
        </authorList>
    </citation>
    <scope>NUCLEOTIDE SEQUENCE [LARGE SCALE GENOMIC DNA]</scope>
    <source>
        <strain evidence="2 3">307</strain>
    </source>
</reference>
<evidence type="ECO:0000256" key="1">
    <source>
        <dbReference type="SAM" id="Phobius"/>
    </source>
</evidence>
<keyword evidence="1" id="KW-1133">Transmembrane helix</keyword>
<dbReference type="Proteomes" id="UP000005307">
    <property type="component" value="Chromosome"/>
</dbReference>
<gene>
    <name evidence="2" type="ORF">OAN307_c16540</name>
</gene>
<proteinExistence type="predicted"/>
<dbReference type="HOGENOM" id="CLU_1359251_0_0_5"/>
<dbReference type="KEGG" id="oat:OAN307_c16540"/>
<evidence type="ECO:0000313" key="3">
    <source>
        <dbReference type="Proteomes" id="UP000005307"/>
    </source>
</evidence>